<name>A0A5K0U8J2_9VIRU</name>
<feature type="region of interest" description="Disordered" evidence="1">
    <location>
        <begin position="292"/>
        <end position="312"/>
    </location>
</feature>
<keyword evidence="4" id="KW-1185">Reference proteome</keyword>
<keyword evidence="2" id="KW-0812">Transmembrane</keyword>
<evidence type="ECO:0000256" key="2">
    <source>
        <dbReference type="SAM" id="Phobius"/>
    </source>
</evidence>
<feature type="compositionally biased region" description="Polar residues" evidence="1">
    <location>
        <begin position="212"/>
        <end position="222"/>
    </location>
</feature>
<evidence type="ECO:0000256" key="1">
    <source>
        <dbReference type="SAM" id="MobiDB-lite"/>
    </source>
</evidence>
<organism evidence="3 4">
    <name type="scientific">Yasminevirus sp. GU-2018</name>
    <dbReference type="NCBI Taxonomy" id="2420051"/>
    <lineage>
        <taxon>Viruses</taxon>
        <taxon>Varidnaviria</taxon>
        <taxon>Bamfordvirae</taxon>
        <taxon>Nucleocytoviricota</taxon>
        <taxon>Megaviricetes</taxon>
        <taxon>Imitervirales</taxon>
        <taxon>Mimiviridae</taxon>
        <taxon>Klosneuvirinae</taxon>
        <taxon>Yasminevirus</taxon>
        <taxon>Yasminevirus saudimassiliense</taxon>
    </lineage>
</organism>
<keyword evidence="2" id="KW-1133">Transmembrane helix</keyword>
<evidence type="ECO:0000313" key="4">
    <source>
        <dbReference type="Proteomes" id="UP000594342"/>
    </source>
</evidence>
<reference evidence="3 4" key="1">
    <citation type="submission" date="2018-10" db="EMBL/GenBank/DDBJ databases">
        <authorList>
            <consortium name="IHU Genomes"/>
        </authorList>
    </citation>
    <scope>NUCLEOTIDE SEQUENCE [LARGE SCALE GENOMIC DNA]</scope>
    <source>
        <strain evidence="3 4">A1</strain>
    </source>
</reference>
<sequence>MDRLSVAILVSLFLFSGSGLASATFLAYIFFGVASIDHVTLFSLCSLLTYNFYGLLGMFYVLMCSLTLIACGLMYWYEMSVDDLKKKASEMQNQVGDKNGTGSQSGAIDEKLKVANDYKNNLLGTFWLKTGLTEERRAKYWEYYQTASGKFDTFYVFATAYASQFRDLTKDIPVLKTIYYAYDQFFVYKQSIESIRALHRLSRNLQMPPAQPQSRGASSNVPVDTGSESSTSSASVPPVDLGSMFSGLNMPDMEEMQRQMENMSPEEKKRMDEMTEQMMKNMNLGDMMKMFGGLDGMMGPPQKSGRKKGGRR</sequence>
<protein>
    <submittedName>
        <fullName evidence="3">Uncharacterized protein</fullName>
    </submittedName>
</protein>
<comment type="caution">
    <text evidence="3">The sequence shown here is derived from an EMBL/GenBank/DDBJ whole genome shotgun (WGS) entry which is preliminary data.</text>
</comment>
<proteinExistence type="predicted"/>
<dbReference type="EMBL" id="UPSH01000001">
    <property type="protein sequence ID" value="VBB18378.1"/>
    <property type="molecule type" value="Genomic_DNA"/>
</dbReference>
<keyword evidence="2" id="KW-0472">Membrane</keyword>
<feature type="transmembrane region" description="Helical" evidence="2">
    <location>
        <begin position="52"/>
        <end position="77"/>
    </location>
</feature>
<feature type="region of interest" description="Disordered" evidence="1">
    <location>
        <begin position="207"/>
        <end position="241"/>
    </location>
</feature>
<dbReference type="Proteomes" id="UP000594342">
    <property type="component" value="Unassembled WGS sequence"/>
</dbReference>
<accession>A0A5K0U8J2</accession>
<gene>
    <name evidence="3" type="ORF">YASMINEVIRUS_841</name>
</gene>
<evidence type="ECO:0000313" key="3">
    <source>
        <dbReference type="EMBL" id="VBB18378.1"/>
    </source>
</evidence>